<proteinExistence type="inferred from homology"/>
<dbReference type="GeneID" id="17277450"/>
<dbReference type="EnsemblProtists" id="EOD32178">
    <property type="protein sequence ID" value="EOD32178"/>
    <property type="gene ID" value="EMIHUDRAFT_43613"/>
</dbReference>
<evidence type="ECO:0000256" key="3">
    <source>
        <dbReference type="ARBA" id="ARBA00022448"/>
    </source>
</evidence>
<feature type="repeat" description="Solcar" evidence="8">
    <location>
        <begin position="198"/>
        <end position="299"/>
    </location>
</feature>
<evidence type="ECO:0000313" key="12">
    <source>
        <dbReference type="Proteomes" id="UP000013827"/>
    </source>
</evidence>
<evidence type="ECO:0000256" key="5">
    <source>
        <dbReference type="ARBA" id="ARBA00022989"/>
    </source>
</evidence>
<keyword evidence="4 8" id="KW-0812">Transmembrane</keyword>
<dbReference type="SUPFAM" id="SSF103506">
    <property type="entry name" value="Mitochondrial carrier"/>
    <property type="match status" value="1"/>
</dbReference>
<dbReference type="Pfam" id="PF00153">
    <property type="entry name" value="Mito_carr"/>
    <property type="match status" value="3"/>
</dbReference>
<dbReference type="PANTHER" id="PTHR45758:SF4">
    <property type="entry name" value="MITOFERRIN-1"/>
    <property type="match status" value="1"/>
</dbReference>
<keyword evidence="3 9" id="KW-0813">Transport</keyword>
<dbReference type="eggNOG" id="KOG0760">
    <property type="taxonomic scope" value="Eukaryota"/>
</dbReference>
<sequence>HALAGSFAGFAEHSVMFPVDTVKTMMQARPQHCTLPLAAHRGGQTAVLAAAPLTPIDVAARLWRNHGGMRLWRGVQTMFIGCIPAHGAYFTICGGAGGGAAGGGASATAESAQALAAGGAVALGTIAHDLIMTPMDVCKQRMQLSAGGSPGVYACACTILQQEGARAFWLSYPTTLLMNLPYALLMGSANERLRQPPPPPPPPSPPGALAGGLTNPLDVVKTRLQTQHLVAAPLVAAPPPAAAHAAAAPLTYEGMRHAAQSIWAEEGARGFLRGATARMSAHAPSVAICWTTYESIKLVL</sequence>
<evidence type="ECO:0000256" key="9">
    <source>
        <dbReference type="RuleBase" id="RU000488"/>
    </source>
</evidence>
<dbReference type="AlphaFoldDB" id="A0A0D3K8U3"/>
<evidence type="ECO:0000256" key="1">
    <source>
        <dbReference type="ARBA" id="ARBA00004225"/>
    </source>
</evidence>
<reference evidence="11" key="2">
    <citation type="submission" date="2024-10" db="UniProtKB">
        <authorList>
            <consortium name="EnsemblProtists"/>
        </authorList>
    </citation>
    <scope>IDENTIFICATION</scope>
</reference>
<dbReference type="OMA" id="MYNSQHQ"/>
<evidence type="ECO:0000256" key="7">
    <source>
        <dbReference type="ARBA" id="ARBA00023136"/>
    </source>
</evidence>
<reference evidence="12" key="1">
    <citation type="journal article" date="2013" name="Nature">
        <title>Pan genome of the phytoplankton Emiliania underpins its global distribution.</title>
        <authorList>
            <person name="Read B.A."/>
            <person name="Kegel J."/>
            <person name="Klute M.J."/>
            <person name="Kuo A."/>
            <person name="Lefebvre S.C."/>
            <person name="Maumus F."/>
            <person name="Mayer C."/>
            <person name="Miller J."/>
            <person name="Monier A."/>
            <person name="Salamov A."/>
            <person name="Young J."/>
            <person name="Aguilar M."/>
            <person name="Claverie J.M."/>
            <person name="Frickenhaus S."/>
            <person name="Gonzalez K."/>
            <person name="Herman E.K."/>
            <person name="Lin Y.C."/>
            <person name="Napier J."/>
            <person name="Ogata H."/>
            <person name="Sarno A.F."/>
            <person name="Shmutz J."/>
            <person name="Schroeder D."/>
            <person name="de Vargas C."/>
            <person name="Verret F."/>
            <person name="von Dassow P."/>
            <person name="Valentin K."/>
            <person name="Van de Peer Y."/>
            <person name="Wheeler G."/>
            <person name="Dacks J.B."/>
            <person name="Delwiche C.F."/>
            <person name="Dyhrman S.T."/>
            <person name="Glockner G."/>
            <person name="John U."/>
            <person name="Richards T."/>
            <person name="Worden A.Z."/>
            <person name="Zhang X."/>
            <person name="Grigoriev I.V."/>
            <person name="Allen A.E."/>
            <person name="Bidle K."/>
            <person name="Borodovsky M."/>
            <person name="Bowler C."/>
            <person name="Brownlee C."/>
            <person name="Cock J.M."/>
            <person name="Elias M."/>
            <person name="Gladyshev V.N."/>
            <person name="Groth M."/>
            <person name="Guda C."/>
            <person name="Hadaegh A."/>
            <person name="Iglesias-Rodriguez M.D."/>
            <person name="Jenkins J."/>
            <person name="Jones B.M."/>
            <person name="Lawson T."/>
            <person name="Leese F."/>
            <person name="Lindquist E."/>
            <person name="Lobanov A."/>
            <person name="Lomsadze A."/>
            <person name="Malik S.B."/>
            <person name="Marsh M.E."/>
            <person name="Mackinder L."/>
            <person name="Mock T."/>
            <person name="Mueller-Roeber B."/>
            <person name="Pagarete A."/>
            <person name="Parker M."/>
            <person name="Probert I."/>
            <person name="Quesneville H."/>
            <person name="Raines C."/>
            <person name="Rensing S.A."/>
            <person name="Riano-Pachon D.M."/>
            <person name="Richier S."/>
            <person name="Rokitta S."/>
            <person name="Shiraiwa Y."/>
            <person name="Soanes D.M."/>
            <person name="van der Giezen M."/>
            <person name="Wahlund T.M."/>
            <person name="Williams B."/>
            <person name="Wilson W."/>
            <person name="Wolfe G."/>
            <person name="Wurch L.L."/>
        </authorList>
    </citation>
    <scope>NUCLEOTIDE SEQUENCE</scope>
</reference>
<evidence type="ECO:0008006" key="13">
    <source>
        <dbReference type="Google" id="ProtNLM"/>
    </source>
</evidence>
<keyword evidence="5" id="KW-1133">Transmembrane helix</keyword>
<name>A0A0D3K8U3_EMIH1</name>
<evidence type="ECO:0000256" key="10">
    <source>
        <dbReference type="SAM" id="MobiDB-lite"/>
    </source>
</evidence>
<dbReference type="KEGG" id="ehx:EMIHUDRAFT_43613"/>
<protein>
    <recommendedName>
        <fullName evidence="13">Mitochondrial carrier protein</fullName>
    </recommendedName>
</protein>
<dbReference type="STRING" id="2903.R1D9M4"/>
<evidence type="ECO:0000256" key="6">
    <source>
        <dbReference type="ARBA" id="ARBA00023128"/>
    </source>
</evidence>
<feature type="compositionally biased region" description="Pro residues" evidence="10">
    <location>
        <begin position="195"/>
        <end position="206"/>
    </location>
</feature>
<dbReference type="GO" id="GO:0015093">
    <property type="term" value="F:ferrous iron transmembrane transporter activity"/>
    <property type="evidence" value="ECO:0007669"/>
    <property type="project" value="TreeGrafter"/>
</dbReference>
<dbReference type="HOGENOM" id="CLU_015166_3_1_1"/>
<dbReference type="GO" id="GO:0048250">
    <property type="term" value="P:iron import into the mitochondrion"/>
    <property type="evidence" value="ECO:0007669"/>
    <property type="project" value="TreeGrafter"/>
</dbReference>
<organism evidence="11 12">
    <name type="scientific">Emiliania huxleyi (strain CCMP1516)</name>
    <dbReference type="NCBI Taxonomy" id="280463"/>
    <lineage>
        <taxon>Eukaryota</taxon>
        <taxon>Haptista</taxon>
        <taxon>Haptophyta</taxon>
        <taxon>Prymnesiophyceae</taxon>
        <taxon>Isochrysidales</taxon>
        <taxon>Noelaerhabdaceae</taxon>
        <taxon>Emiliania</taxon>
    </lineage>
</organism>
<dbReference type="Proteomes" id="UP000013827">
    <property type="component" value="Unassembled WGS sequence"/>
</dbReference>
<dbReference type="InterPro" id="IPR018108">
    <property type="entry name" value="MCP_transmembrane"/>
</dbReference>
<dbReference type="Gene3D" id="1.50.40.10">
    <property type="entry name" value="Mitochondrial carrier domain"/>
    <property type="match status" value="2"/>
</dbReference>
<evidence type="ECO:0000256" key="8">
    <source>
        <dbReference type="PROSITE-ProRule" id="PRU00282"/>
    </source>
</evidence>
<dbReference type="PANTHER" id="PTHR45758">
    <property type="entry name" value="MITOFERRIN-1-RELATED"/>
    <property type="match status" value="1"/>
</dbReference>
<feature type="region of interest" description="Disordered" evidence="10">
    <location>
        <begin position="191"/>
        <end position="212"/>
    </location>
</feature>
<feature type="repeat" description="Solcar" evidence="8">
    <location>
        <begin position="112"/>
        <end position="196"/>
    </location>
</feature>
<comment type="similarity">
    <text evidence="2 9">Belongs to the mitochondrial carrier (TC 2.A.29) family.</text>
</comment>
<evidence type="ECO:0000256" key="4">
    <source>
        <dbReference type="ARBA" id="ARBA00022692"/>
    </source>
</evidence>
<accession>A0A0D3K8U3</accession>
<dbReference type="PaxDb" id="2903-EOD32178"/>
<dbReference type="PROSITE" id="PS50920">
    <property type="entry name" value="SOLCAR"/>
    <property type="match status" value="2"/>
</dbReference>
<keyword evidence="6" id="KW-0496">Mitochondrion</keyword>
<keyword evidence="12" id="KW-1185">Reference proteome</keyword>
<dbReference type="GO" id="GO:0031966">
    <property type="term" value="C:mitochondrial membrane"/>
    <property type="evidence" value="ECO:0007669"/>
    <property type="project" value="UniProtKB-SubCell"/>
</dbReference>
<evidence type="ECO:0000256" key="2">
    <source>
        <dbReference type="ARBA" id="ARBA00006375"/>
    </source>
</evidence>
<dbReference type="InterPro" id="IPR023395">
    <property type="entry name" value="MCP_dom_sf"/>
</dbReference>
<keyword evidence="7 8" id="KW-0472">Membrane</keyword>
<comment type="subcellular location">
    <subcellularLocation>
        <location evidence="1">Mitochondrion membrane</location>
        <topology evidence="1">Multi-pass membrane protein</topology>
    </subcellularLocation>
</comment>
<evidence type="ECO:0000313" key="11">
    <source>
        <dbReference type="EnsemblProtists" id="EOD32178"/>
    </source>
</evidence>
<dbReference type="RefSeq" id="XP_005784607.1">
    <property type="nucleotide sequence ID" value="XM_005784550.1"/>
</dbReference>